<accession>A0A518BMX9</accession>
<dbReference type="Gene3D" id="2.160.20.10">
    <property type="entry name" value="Single-stranded right-handed beta-helix, Pectin lyase-like"/>
    <property type="match status" value="1"/>
</dbReference>
<dbReference type="SUPFAM" id="SSF51126">
    <property type="entry name" value="Pectin lyase-like"/>
    <property type="match status" value="1"/>
</dbReference>
<feature type="signal peptide" evidence="1">
    <location>
        <begin position="1"/>
        <end position="20"/>
    </location>
</feature>
<dbReference type="InterPro" id="IPR011050">
    <property type="entry name" value="Pectin_lyase_fold/virulence"/>
</dbReference>
<feature type="domain" description="Right handed beta helix" evidence="2">
    <location>
        <begin position="94"/>
        <end position="204"/>
    </location>
</feature>
<feature type="chain" id="PRO_5022085541" description="Right handed beta helix domain-containing protein" evidence="1">
    <location>
        <begin position="21"/>
        <end position="507"/>
    </location>
</feature>
<organism evidence="3 4">
    <name type="scientific">Engelhardtia mirabilis</name>
    <dbReference type="NCBI Taxonomy" id="2528011"/>
    <lineage>
        <taxon>Bacteria</taxon>
        <taxon>Pseudomonadati</taxon>
        <taxon>Planctomycetota</taxon>
        <taxon>Planctomycetia</taxon>
        <taxon>Planctomycetia incertae sedis</taxon>
        <taxon>Engelhardtia</taxon>
    </lineage>
</organism>
<evidence type="ECO:0000313" key="3">
    <source>
        <dbReference type="EMBL" id="QDU68339.1"/>
    </source>
</evidence>
<dbReference type="EMBL" id="CP036287">
    <property type="protein sequence ID" value="QDU68339.1"/>
    <property type="molecule type" value="Genomic_DNA"/>
</dbReference>
<keyword evidence="1" id="KW-0732">Signal</keyword>
<dbReference type="InterPro" id="IPR012334">
    <property type="entry name" value="Pectin_lyas_fold"/>
</dbReference>
<dbReference type="KEGG" id="pbap:Pla133_34350"/>
<evidence type="ECO:0000256" key="1">
    <source>
        <dbReference type="SAM" id="SignalP"/>
    </source>
</evidence>
<evidence type="ECO:0000313" key="4">
    <source>
        <dbReference type="Proteomes" id="UP000316921"/>
    </source>
</evidence>
<protein>
    <recommendedName>
        <fullName evidence="2">Right handed beta helix domain-containing protein</fullName>
    </recommendedName>
</protein>
<dbReference type="InterPro" id="IPR039448">
    <property type="entry name" value="Beta_helix"/>
</dbReference>
<proteinExistence type="predicted"/>
<name>A0A518BMX9_9BACT</name>
<dbReference type="Proteomes" id="UP000316921">
    <property type="component" value="Chromosome"/>
</dbReference>
<sequence precursor="true">MKHQLVTLSALALLSSVAAAMDTVVAPGQSIQAAIDLSQNGDRVLVQPGTYFETISFDGKGIEVIGTGGAEVTILDGAAAGPIVRFLPGQDASALLQGFTVTHGHAALGAGGINSASASPRIEDCTIRSNSGKFGGGVSGNPTMRRCEIAGNSSSLSYGGGIYGAPHLYECVIVDNSASGADGGGIYLTGGVCNVTDCVVAANRVVLGDPARGGGIAVHSSAVATIERSVIADNAGFGNIFGSYAGGIWATPSTTIDSCTIVGNRSVSGGNTAGGGVWGATTIRNTILRGNEPDQLANNPTVAWSNVEGGYAGLGNFDADALFVAPTASADLHLASASPCIDAGNPSQVDPDGTRIDVGAFPFATLYPRGNTAAADWVAPSWTELSTTTGGLHALRISLEAAHAGEPYFLLGSFSGTTPGLVLDGQTLPLVVDAYTSLTLVAPAAAGLAGSIGILDGDGRAEATLTLPAGAVTSLAGATIHHAALTIDLAILAVGATTNAVALQLLP</sequence>
<keyword evidence="4" id="KW-1185">Reference proteome</keyword>
<evidence type="ECO:0000259" key="2">
    <source>
        <dbReference type="Pfam" id="PF13229"/>
    </source>
</evidence>
<dbReference type="AlphaFoldDB" id="A0A518BMX9"/>
<reference evidence="3 4" key="1">
    <citation type="submission" date="2019-02" db="EMBL/GenBank/DDBJ databases">
        <title>Deep-cultivation of Planctomycetes and their phenomic and genomic characterization uncovers novel biology.</title>
        <authorList>
            <person name="Wiegand S."/>
            <person name="Jogler M."/>
            <person name="Boedeker C."/>
            <person name="Pinto D."/>
            <person name="Vollmers J."/>
            <person name="Rivas-Marin E."/>
            <person name="Kohn T."/>
            <person name="Peeters S.H."/>
            <person name="Heuer A."/>
            <person name="Rast P."/>
            <person name="Oberbeckmann S."/>
            <person name="Bunk B."/>
            <person name="Jeske O."/>
            <person name="Meyerdierks A."/>
            <person name="Storesund J.E."/>
            <person name="Kallscheuer N."/>
            <person name="Luecker S."/>
            <person name="Lage O.M."/>
            <person name="Pohl T."/>
            <person name="Merkel B.J."/>
            <person name="Hornburger P."/>
            <person name="Mueller R.-W."/>
            <person name="Bruemmer F."/>
            <person name="Labrenz M."/>
            <person name="Spormann A.M."/>
            <person name="Op den Camp H."/>
            <person name="Overmann J."/>
            <person name="Amann R."/>
            <person name="Jetten M.S.M."/>
            <person name="Mascher T."/>
            <person name="Medema M.H."/>
            <person name="Devos D.P."/>
            <person name="Kaster A.-K."/>
            <person name="Ovreas L."/>
            <person name="Rohde M."/>
            <person name="Galperin M.Y."/>
            <person name="Jogler C."/>
        </authorList>
    </citation>
    <scope>NUCLEOTIDE SEQUENCE [LARGE SCALE GENOMIC DNA]</scope>
    <source>
        <strain evidence="3 4">Pla133</strain>
    </source>
</reference>
<gene>
    <name evidence="3" type="ORF">Pla133_34350</name>
</gene>
<dbReference type="Pfam" id="PF13229">
    <property type="entry name" value="Beta_helix"/>
    <property type="match status" value="1"/>
</dbReference>
<dbReference type="RefSeq" id="WP_419191628.1">
    <property type="nucleotide sequence ID" value="NZ_CP036287.1"/>
</dbReference>